<dbReference type="PROSITE" id="PS51078">
    <property type="entry name" value="ICLR_ED"/>
    <property type="match status" value="1"/>
</dbReference>
<keyword evidence="1" id="KW-0805">Transcription regulation</keyword>
<dbReference type="Gene3D" id="1.10.10.10">
    <property type="entry name" value="Winged helix-like DNA-binding domain superfamily/Winged helix DNA-binding domain"/>
    <property type="match status" value="1"/>
</dbReference>
<proteinExistence type="predicted"/>
<feature type="domain" description="IclR-ED" evidence="5">
    <location>
        <begin position="58"/>
        <end position="241"/>
    </location>
</feature>
<evidence type="ECO:0000313" key="6">
    <source>
        <dbReference type="EMBL" id="GAA0307532.1"/>
    </source>
</evidence>
<dbReference type="GO" id="GO:0003677">
    <property type="term" value="F:DNA binding"/>
    <property type="evidence" value="ECO:0007669"/>
    <property type="project" value="UniProtKB-KW"/>
</dbReference>
<dbReference type="SUPFAM" id="SSF46785">
    <property type="entry name" value="Winged helix' DNA-binding domain"/>
    <property type="match status" value="1"/>
</dbReference>
<dbReference type="AlphaFoldDB" id="A0AAV3S9K5"/>
<dbReference type="SMART" id="SM00346">
    <property type="entry name" value="HTH_ICLR"/>
    <property type="match status" value="1"/>
</dbReference>
<dbReference type="InterPro" id="IPR029016">
    <property type="entry name" value="GAF-like_dom_sf"/>
</dbReference>
<evidence type="ECO:0000256" key="1">
    <source>
        <dbReference type="ARBA" id="ARBA00023015"/>
    </source>
</evidence>
<comment type="caution">
    <text evidence="6">The sequence shown here is derived from an EMBL/GenBank/DDBJ whole genome shotgun (WGS) entry which is preliminary data.</text>
</comment>
<keyword evidence="7" id="KW-1185">Reference proteome</keyword>
<reference evidence="6 7" key="1">
    <citation type="journal article" date="2019" name="Int. J. Syst. Evol. Microbiol.">
        <title>The Global Catalogue of Microorganisms (GCM) 10K type strain sequencing project: providing services to taxonomists for standard genome sequencing and annotation.</title>
        <authorList>
            <consortium name="The Broad Institute Genomics Platform"/>
            <consortium name="The Broad Institute Genome Sequencing Center for Infectious Disease"/>
            <person name="Wu L."/>
            <person name="Ma J."/>
        </authorList>
    </citation>
    <scope>NUCLEOTIDE SEQUENCE [LARGE SCALE GENOMIC DNA]</scope>
    <source>
        <strain evidence="6 7">JCM 16330</strain>
    </source>
</reference>
<organism evidence="6 7">
    <name type="scientific">Halarchaeum salinum</name>
    <dbReference type="NCBI Taxonomy" id="489912"/>
    <lineage>
        <taxon>Archaea</taxon>
        <taxon>Methanobacteriati</taxon>
        <taxon>Methanobacteriota</taxon>
        <taxon>Stenosarchaea group</taxon>
        <taxon>Halobacteria</taxon>
        <taxon>Halobacteriales</taxon>
        <taxon>Halobacteriaceae</taxon>
    </lineage>
</organism>
<evidence type="ECO:0000256" key="3">
    <source>
        <dbReference type="ARBA" id="ARBA00023163"/>
    </source>
</evidence>
<keyword evidence="3" id="KW-0804">Transcription</keyword>
<dbReference type="GO" id="GO:0003700">
    <property type="term" value="F:DNA-binding transcription factor activity"/>
    <property type="evidence" value="ECO:0007669"/>
    <property type="project" value="TreeGrafter"/>
</dbReference>
<dbReference type="Gene3D" id="3.30.450.40">
    <property type="match status" value="1"/>
</dbReference>
<accession>A0AAV3S9K5</accession>
<name>A0AAV3S9K5_9EURY</name>
<dbReference type="InterPro" id="IPR014757">
    <property type="entry name" value="Tscrpt_reg_IclR_C"/>
</dbReference>
<evidence type="ECO:0000313" key="7">
    <source>
        <dbReference type="Proteomes" id="UP001500837"/>
    </source>
</evidence>
<dbReference type="PANTHER" id="PTHR30136">
    <property type="entry name" value="HELIX-TURN-HELIX TRANSCRIPTIONAL REGULATOR, ICLR FAMILY"/>
    <property type="match status" value="1"/>
</dbReference>
<dbReference type="GO" id="GO:0045892">
    <property type="term" value="P:negative regulation of DNA-templated transcription"/>
    <property type="evidence" value="ECO:0007669"/>
    <property type="project" value="TreeGrafter"/>
</dbReference>
<dbReference type="Pfam" id="PF01614">
    <property type="entry name" value="IclR_C"/>
    <property type="match status" value="1"/>
</dbReference>
<dbReference type="InterPro" id="IPR036390">
    <property type="entry name" value="WH_DNA-bd_sf"/>
</dbReference>
<dbReference type="InterPro" id="IPR036388">
    <property type="entry name" value="WH-like_DNA-bd_sf"/>
</dbReference>
<dbReference type="Proteomes" id="UP001500837">
    <property type="component" value="Unassembled WGS sequence"/>
</dbReference>
<dbReference type="InterPro" id="IPR050707">
    <property type="entry name" value="HTH_MetabolicPath_Reg"/>
</dbReference>
<dbReference type="PANTHER" id="PTHR30136:SF35">
    <property type="entry name" value="HTH-TYPE TRANSCRIPTIONAL REGULATOR RV1719"/>
    <property type="match status" value="1"/>
</dbReference>
<protein>
    <submittedName>
        <fullName evidence="6">DNA-binding transcriptional regulator KdgR</fullName>
    </submittedName>
</protein>
<dbReference type="Pfam" id="PF09339">
    <property type="entry name" value="HTH_IclR"/>
    <property type="match status" value="1"/>
</dbReference>
<gene>
    <name evidence="6" type="primary">kdgR</name>
    <name evidence="6" type="ORF">GCM10009066_21500</name>
</gene>
<dbReference type="InterPro" id="IPR005471">
    <property type="entry name" value="Tscrpt_reg_IclR_N"/>
</dbReference>
<evidence type="ECO:0000259" key="4">
    <source>
        <dbReference type="PROSITE" id="PS51077"/>
    </source>
</evidence>
<evidence type="ECO:0000259" key="5">
    <source>
        <dbReference type="PROSITE" id="PS51078"/>
    </source>
</evidence>
<dbReference type="SUPFAM" id="SSF55781">
    <property type="entry name" value="GAF domain-like"/>
    <property type="match status" value="1"/>
</dbReference>
<sequence length="246" mass="27880">MLRAFEVVEILEERQGARPSEVASALDVTRATAHDYLVSLAEVGYVTREDGYYDIGYRFLETGNRKKYRNWLFHASSHTLHELYEETGERVVLGIEEEGDWVLIHIESDRENVGLSPYSGRRTPLHTHAAGKVILAELPDDRRAKILEDGALAASTERSITDPAELRRELDQIVEDGYAVDWEEHDSDTGYAACPIVIDGMVRGSVAVVGPASRFRREEYREYLVGELRAAAETIRIERTHLLEHD</sequence>
<keyword evidence="2 6" id="KW-0238">DNA-binding</keyword>
<evidence type="ECO:0000256" key="2">
    <source>
        <dbReference type="ARBA" id="ARBA00023125"/>
    </source>
</evidence>
<dbReference type="PROSITE" id="PS51077">
    <property type="entry name" value="HTH_ICLR"/>
    <property type="match status" value="1"/>
</dbReference>
<feature type="domain" description="HTH iclR-type" evidence="4">
    <location>
        <begin position="1"/>
        <end position="57"/>
    </location>
</feature>
<dbReference type="EMBL" id="BAAABL010000066">
    <property type="protein sequence ID" value="GAA0307532.1"/>
    <property type="molecule type" value="Genomic_DNA"/>
</dbReference>